<gene>
    <name evidence="1" type="ORF">BN9_121140</name>
</gene>
<evidence type="ECO:0000313" key="1">
    <source>
        <dbReference type="EMBL" id="CCI10964.1"/>
    </source>
</evidence>
<proteinExistence type="predicted"/>
<name>A0A024FWE0_9STRA</name>
<comment type="caution">
    <text evidence="1">The sequence shown here is derived from an EMBL/GenBank/DDBJ whole genome shotgun (WGS) entry which is preliminary data.</text>
</comment>
<dbReference type="EMBL" id="CAIX01000482">
    <property type="protein sequence ID" value="CCI10964.1"/>
    <property type="molecule type" value="Genomic_DNA"/>
</dbReference>
<organism evidence="1 2">
    <name type="scientific">Albugo candida</name>
    <dbReference type="NCBI Taxonomy" id="65357"/>
    <lineage>
        <taxon>Eukaryota</taxon>
        <taxon>Sar</taxon>
        <taxon>Stramenopiles</taxon>
        <taxon>Oomycota</taxon>
        <taxon>Peronosporomycetes</taxon>
        <taxon>Albuginales</taxon>
        <taxon>Albuginaceae</taxon>
        <taxon>Albugo</taxon>
    </lineage>
</organism>
<sequence length="101" mass="12296">MAPCLNEWTTFSHKKKNGFISNASHEKSQRLKFHATFLCRKRYQCNSTDKIARRIYDAENLIRHALWMIFLWIITHRFSRERTRRCTSDSEERKHNHVDIM</sequence>
<keyword evidence="2" id="KW-1185">Reference proteome</keyword>
<dbReference type="AlphaFoldDB" id="A0A024FWE0"/>
<protein>
    <submittedName>
        <fullName evidence="1">Uncharacterized protein</fullName>
    </submittedName>
</protein>
<evidence type="ECO:0000313" key="2">
    <source>
        <dbReference type="Proteomes" id="UP000053237"/>
    </source>
</evidence>
<dbReference type="InParanoid" id="A0A024FWE0"/>
<dbReference type="Proteomes" id="UP000053237">
    <property type="component" value="Unassembled WGS sequence"/>
</dbReference>
<accession>A0A024FWE0</accession>
<reference evidence="1 2" key="1">
    <citation type="submission" date="2012-05" db="EMBL/GenBank/DDBJ databases">
        <title>Recombination and specialization in a pathogen metapopulation.</title>
        <authorList>
            <person name="Gardiner A."/>
            <person name="Kemen E."/>
            <person name="Schultz-Larsen T."/>
            <person name="MacLean D."/>
            <person name="Van Oosterhout C."/>
            <person name="Jones J.D.G."/>
        </authorList>
    </citation>
    <scope>NUCLEOTIDE SEQUENCE [LARGE SCALE GENOMIC DNA]</scope>
    <source>
        <strain evidence="1 2">Ac Nc2</strain>
    </source>
</reference>